<dbReference type="Pfam" id="PF21150">
    <property type="entry name" value="YebU_pre-PUA_dom"/>
    <property type="match status" value="1"/>
</dbReference>
<feature type="active site" description="Nucleophile" evidence="8 9">
    <location>
        <position position="252"/>
    </location>
</feature>
<dbReference type="InterPro" id="IPR018314">
    <property type="entry name" value="RsmB/NOL1/NOP2-like_CS"/>
</dbReference>
<comment type="similarity">
    <text evidence="1 8 9">Belongs to the class I-like SAM-binding methyltransferase superfamily. RsmB/NOP family.</text>
</comment>
<dbReference type="CDD" id="cd02440">
    <property type="entry name" value="AdoMet_MTases"/>
    <property type="match status" value="1"/>
</dbReference>
<dbReference type="InterPro" id="IPR011023">
    <property type="entry name" value="Nop2p"/>
</dbReference>
<keyword evidence="12" id="KW-1185">Reference proteome</keyword>
<dbReference type="PROSITE" id="PS51686">
    <property type="entry name" value="SAM_MT_RSMB_NOP"/>
    <property type="match status" value="1"/>
</dbReference>
<dbReference type="InterPro" id="IPR049560">
    <property type="entry name" value="MeTrfase_RsmB-F_NOP2_cat"/>
</dbReference>
<keyword evidence="3 8" id="KW-0698">rRNA processing</keyword>
<name>A0ABX6K7B1_SALCS</name>
<keyword evidence="6 8" id="KW-0949">S-adenosyl-L-methionine</keyword>
<dbReference type="PRINTS" id="PR02008">
    <property type="entry name" value="RCMTFAMILY"/>
</dbReference>
<dbReference type="PANTHER" id="PTHR22807:SF30">
    <property type="entry name" value="28S RRNA (CYTOSINE(4447)-C(5))-METHYLTRANSFERASE-RELATED"/>
    <property type="match status" value="1"/>
</dbReference>
<dbReference type="Proteomes" id="UP000501408">
    <property type="component" value="Chromosome 1"/>
</dbReference>
<evidence type="ECO:0000256" key="5">
    <source>
        <dbReference type="ARBA" id="ARBA00022679"/>
    </source>
</evidence>
<dbReference type="InterPro" id="IPR048457">
    <property type="entry name" value="YebU_pre-PUA_dom"/>
</dbReference>
<evidence type="ECO:0000313" key="12">
    <source>
        <dbReference type="Proteomes" id="UP000501408"/>
    </source>
</evidence>
<feature type="binding site" evidence="8 9">
    <location>
        <begin position="130"/>
        <end position="136"/>
    </location>
    <ligand>
        <name>S-adenosyl-L-methionine</name>
        <dbReference type="ChEBI" id="CHEBI:59789"/>
    </ligand>
</feature>
<dbReference type="Gene3D" id="3.10.450.720">
    <property type="match status" value="1"/>
</dbReference>
<feature type="domain" description="SAM-dependent MTase RsmB/NOP-type" evidence="10">
    <location>
        <begin position="28"/>
        <end position="316"/>
    </location>
</feature>
<gene>
    <name evidence="8 11" type="primary">rsmF</name>
    <name evidence="11" type="ORF">HBA18_07050</name>
</gene>
<dbReference type="EMBL" id="CP050266">
    <property type="protein sequence ID" value="QIR06151.1"/>
    <property type="molecule type" value="Genomic_DNA"/>
</dbReference>
<dbReference type="InterPro" id="IPR027391">
    <property type="entry name" value="Nol1_Nop2_Fmu_2"/>
</dbReference>
<dbReference type="PROSITE" id="PS01153">
    <property type="entry name" value="NOL1_NOP2_SUN"/>
    <property type="match status" value="1"/>
</dbReference>
<keyword evidence="4 8" id="KW-0489">Methyltransferase</keyword>
<evidence type="ECO:0000256" key="8">
    <source>
        <dbReference type="HAMAP-Rule" id="MF_01579"/>
    </source>
</evidence>
<dbReference type="HAMAP" id="MF_01579">
    <property type="entry name" value="16SrRNA_methyltr_F"/>
    <property type="match status" value="1"/>
</dbReference>
<sequence>MHPNISLPEAFLAQIQATMPSHLSMEEFVAACQRPLRRSIRVNTLKISVDAFKQRAAEHHWTLTPVPWCDTGFWIERQDDDKVPLGNTAEHMAGLFYIQEASSMMPVTALLAGEHEPGQASNWQHVLDVAAAPGSKTTQLAASMQNSGILVANEFSASRIKGLHANVQRCGVRNVALTHFDGRVFGGWLPEQFDAILLDAPCSGEGTIRKDPDAMNNWSLASVDDIAQTQQALIDSAFHALRPGGVLVYSTCTLNHTENQSVCHWLKQTYGDAVTFESLKDLFPGAEQALTDEGFLHLYPQIFDSEGFFVARIRKHASATPPSVKKRLGKFPFSPASQKDSQQISATFKKELGLSLPDAATLWLRDKEVWLFPSAIEPMLGEVKFDRIGIKLAETHRKGYRWQHEAIIALSTQSLAECKTIALTKTQAVEWYQGRDIWPEQTPEKGDVIVTYQGDVLGLGKWVGNRIKNGLPRDQVRDSNLF</sequence>
<comment type="subcellular location">
    <subcellularLocation>
        <location evidence="8">Cytoplasm</location>
    </subcellularLocation>
</comment>
<evidence type="ECO:0000256" key="9">
    <source>
        <dbReference type="PROSITE-ProRule" id="PRU01023"/>
    </source>
</evidence>
<evidence type="ECO:0000256" key="7">
    <source>
        <dbReference type="ARBA" id="ARBA00022884"/>
    </source>
</evidence>
<feature type="binding site" evidence="8 9">
    <location>
        <position position="199"/>
    </location>
    <ligand>
        <name>S-adenosyl-L-methionine</name>
        <dbReference type="ChEBI" id="CHEBI:59789"/>
    </ligand>
</feature>
<dbReference type="GO" id="GO:0008168">
    <property type="term" value="F:methyltransferase activity"/>
    <property type="evidence" value="ECO:0007669"/>
    <property type="project" value="UniProtKB-KW"/>
</dbReference>
<evidence type="ECO:0000313" key="11">
    <source>
        <dbReference type="EMBL" id="QIR06151.1"/>
    </source>
</evidence>
<dbReference type="Pfam" id="PF17125">
    <property type="entry name" value="Methyltr_RsmF_N"/>
    <property type="match status" value="1"/>
</dbReference>
<keyword evidence="2 8" id="KW-0963">Cytoplasm</keyword>
<evidence type="ECO:0000256" key="6">
    <source>
        <dbReference type="ARBA" id="ARBA00022691"/>
    </source>
</evidence>
<dbReference type="EC" id="2.1.1.178" evidence="8"/>
<dbReference type="Pfam" id="PF01189">
    <property type="entry name" value="Methyltr_RsmB-F"/>
    <property type="match status" value="1"/>
</dbReference>
<comment type="function">
    <text evidence="8">Specifically methylates the cytosine at position 1407 (m5C1407) of 16S rRNA.</text>
</comment>
<dbReference type="RefSeq" id="WP_167314399.1">
    <property type="nucleotide sequence ID" value="NZ_CP050266.1"/>
</dbReference>
<dbReference type="Pfam" id="PF13636">
    <property type="entry name" value="Methyltranf_PUA"/>
    <property type="match status" value="1"/>
</dbReference>
<evidence type="ECO:0000256" key="1">
    <source>
        <dbReference type="ARBA" id="ARBA00007494"/>
    </source>
</evidence>
<dbReference type="NCBIfam" id="NF008898">
    <property type="entry name" value="PRK11933.1"/>
    <property type="match status" value="1"/>
</dbReference>
<dbReference type="InterPro" id="IPR023545">
    <property type="entry name" value="rRNA_ssu_MeTfrase_F"/>
</dbReference>
<keyword evidence="5 8" id="KW-0808">Transferase</keyword>
<protein>
    <recommendedName>
        <fullName evidence="8">Ribosomal RNA small subunit methyltransferase F</fullName>
        <ecNumber evidence="8">2.1.1.178</ecNumber>
    </recommendedName>
    <alternativeName>
        <fullName evidence="8">16S rRNA m5C1407 methyltransferase</fullName>
    </alternativeName>
    <alternativeName>
        <fullName evidence="8">rRNA (cytosine-C(5)-)-methyltransferase RsmF</fullName>
    </alternativeName>
</protein>
<evidence type="ECO:0000256" key="2">
    <source>
        <dbReference type="ARBA" id="ARBA00022490"/>
    </source>
</evidence>
<evidence type="ECO:0000259" key="10">
    <source>
        <dbReference type="PROSITE" id="PS51686"/>
    </source>
</evidence>
<accession>A0ABX6K7B1</accession>
<dbReference type="InterPro" id="IPR023267">
    <property type="entry name" value="RCMT"/>
</dbReference>
<dbReference type="GO" id="GO:0032259">
    <property type="term" value="P:methylation"/>
    <property type="evidence" value="ECO:0007669"/>
    <property type="project" value="UniProtKB-KW"/>
</dbReference>
<dbReference type="NCBIfam" id="TIGR00446">
    <property type="entry name" value="nop2p"/>
    <property type="match status" value="1"/>
</dbReference>
<reference evidence="11 12" key="1">
    <citation type="submission" date="2020-03" db="EMBL/GenBank/DDBJ databases">
        <title>Genome mining reveals the biosynthetic pathways of PHA and ectoines of the halophilic strain Salinivibrio costicola M318 isolated from fermented shrimp paste.</title>
        <authorList>
            <person name="Doan T.V."/>
            <person name="Tran L.T."/>
            <person name="Trieu T.A."/>
            <person name="Nguyen Q.V."/>
            <person name="Quach T.N."/>
            <person name="Phi T.Q."/>
            <person name="Kumar S."/>
        </authorList>
    </citation>
    <scope>NUCLEOTIDE SEQUENCE [LARGE SCALE GENOMIC DNA]</scope>
    <source>
        <strain evidence="11 12">M318</strain>
    </source>
</reference>
<dbReference type="SUPFAM" id="SSF53335">
    <property type="entry name" value="S-adenosyl-L-methionine-dependent methyltransferases"/>
    <property type="match status" value="1"/>
</dbReference>
<dbReference type="PANTHER" id="PTHR22807">
    <property type="entry name" value="NOP2 YEAST -RELATED NOL1/NOP2/FMU SUN DOMAIN-CONTAINING"/>
    <property type="match status" value="1"/>
</dbReference>
<dbReference type="Gene3D" id="3.40.50.150">
    <property type="entry name" value="Vaccinia Virus protein VP39"/>
    <property type="match status" value="1"/>
</dbReference>
<comment type="catalytic activity">
    <reaction evidence="8">
        <text>cytidine(1407) in 16S rRNA + S-adenosyl-L-methionine = 5-methylcytidine(1407) in 16S rRNA + S-adenosyl-L-homocysteine + H(+)</text>
        <dbReference type="Rhea" id="RHEA:42756"/>
        <dbReference type="Rhea" id="RHEA-COMP:10223"/>
        <dbReference type="Rhea" id="RHEA-COMP:10224"/>
        <dbReference type="ChEBI" id="CHEBI:15378"/>
        <dbReference type="ChEBI" id="CHEBI:57856"/>
        <dbReference type="ChEBI" id="CHEBI:59789"/>
        <dbReference type="ChEBI" id="CHEBI:74483"/>
        <dbReference type="ChEBI" id="CHEBI:82748"/>
        <dbReference type="EC" id="2.1.1.178"/>
    </reaction>
</comment>
<evidence type="ECO:0000256" key="3">
    <source>
        <dbReference type="ARBA" id="ARBA00022552"/>
    </source>
</evidence>
<feature type="binding site" evidence="8 9">
    <location>
        <position position="154"/>
    </location>
    <ligand>
        <name>S-adenosyl-L-methionine</name>
        <dbReference type="ChEBI" id="CHEBI:59789"/>
    </ligand>
</feature>
<feature type="binding site" evidence="8 9">
    <location>
        <position position="181"/>
    </location>
    <ligand>
        <name>S-adenosyl-L-methionine</name>
        <dbReference type="ChEBI" id="CHEBI:59789"/>
    </ligand>
</feature>
<dbReference type="InterPro" id="IPR001678">
    <property type="entry name" value="MeTrfase_RsmB-F_NOP2_dom"/>
</dbReference>
<keyword evidence="7 8" id="KW-0694">RNA-binding</keyword>
<proteinExistence type="inferred from homology"/>
<dbReference type="InterPro" id="IPR031341">
    <property type="entry name" value="Methyltr_RsmF_N"/>
</dbReference>
<organism evidence="11 12">
    <name type="scientific">Salinivibrio costicola</name>
    <name type="common">Vibrio costicola</name>
    <dbReference type="NCBI Taxonomy" id="51367"/>
    <lineage>
        <taxon>Bacteria</taxon>
        <taxon>Pseudomonadati</taxon>
        <taxon>Pseudomonadota</taxon>
        <taxon>Gammaproteobacteria</taxon>
        <taxon>Vibrionales</taxon>
        <taxon>Vibrionaceae</taxon>
        <taxon>Salinivibrio</taxon>
    </lineage>
</organism>
<dbReference type="InterPro" id="IPR029063">
    <property type="entry name" value="SAM-dependent_MTases_sf"/>
</dbReference>
<evidence type="ECO:0000256" key="4">
    <source>
        <dbReference type="ARBA" id="ARBA00022603"/>
    </source>
</evidence>